<accession>A0A169RYJ6</accession>
<evidence type="ECO:0000256" key="2">
    <source>
        <dbReference type="SAM" id="Phobius"/>
    </source>
</evidence>
<evidence type="ECO:0000313" key="4">
    <source>
        <dbReference type="Proteomes" id="UP000218244"/>
    </source>
</evidence>
<protein>
    <submittedName>
        <fullName evidence="3">Uncharacterized protein</fullName>
    </submittedName>
</protein>
<feature type="transmembrane region" description="Helical" evidence="2">
    <location>
        <begin position="59"/>
        <end position="84"/>
    </location>
</feature>
<keyword evidence="2" id="KW-0472">Membrane</keyword>
<evidence type="ECO:0000256" key="1">
    <source>
        <dbReference type="SAM" id="MobiDB-lite"/>
    </source>
</evidence>
<name>A0A169RYJ6_9CORY</name>
<keyword evidence="2" id="KW-1133">Transmembrane helix</keyword>
<feature type="transmembrane region" description="Helical" evidence="2">
    <location>
        <begin position="91"/>
        <end position="109"/>
    </location>
</feature>
<proteinExistence type="predicted"/>
<evidence type="ECO:0000313" key="3">
    <source>
        <dbReference type="EMBL" id="BAU96148.1"/>
    </source>
</evidence>
<sequence>MARAKNKKQRQLQRAHDVVQVENAEAVAVDTVEPITARTGGWPTWVDKVWNLTGSLGGWFAFLVFVIAVWPVAILAAGTVVTIIGTWGVSVLPSLVISSIGASAGVIVSTTDGFLFSWVIPVLFLMIVLALVVMKVLNLIFGALWRFTMTLRQGLYAGREKVSREEAKRARASKKLLKQQAKESQKQRKLDAIYSAEQAEETLAHQEQSESEESDDKNRHDALNDAVVAARSISVRY</sequence>
<dbReference type="AlphaFoldDB" id="A0A169RYJ6"/>
<gene>
    <name evidence="3" type="ORF">N24_1886</name>
</gene>
<dbReference type="RefSeq" id="WP_096456444.1">
    <property type="nucleotide sequence ID" value="NZ_AP017369.1"/>
</dbReference>
<keyword evidence="2" id="KW-0812">Transmembrane</keyword>
<dbReference type="EMBL" id="AP017369">
    <property type="protein sequence ID" value="BAU96148.1"/>
    <property type="molecule type" value="Genomic_DNA"/>
</dbReference>
<organism evidence="3 4">
    <name type="scientific">Corynebacterium suranareeae</name>
    <dbReference type="NCBI Taxonomy" id="2506452"/>
    <lineage>
        <taxon>Bacteria</taxon>
        <taxon>Bacillati</taxon>
        <taxon>Actinomycetota</taxon>
        <taxon>Actinomycetes</taxon>
        <taxon>Mycobacteriales</taxon>
        <taxon>Corynebacteriaceae</taxon>
        <taxon>Corynebacterium</taxon>
    </lineage>
</organism>
<feature type="transmembrane region" description="Helical" evidence="2">
    <location>
        <begin position="115"/>
        <end position="145"/>
    </location>
</feature>
<keyword evidence="4" id="KW-1185">Reference proteome</keyword>
<dbReference type="Proteomes" id="UP000218244">
    <property type="component" value="Chromosome"/>
</dbReference>
<reference evidence="3 4" key="1">
    <citation type="submission" date="2016-02" db="EMBL/GenBank/DDBJ databases">
        <title>Corynebacterium glutamicum N24 whole genome sequencing project.</title>
        <authorList>
            <person name="Matsutani M."/>
            <person name="Nangtapong N."/>
            <person name="Yakushi T."/>
            <person name="Matsushita K."/>
        </authorList>
    </citation>
    <scope>NUCLEOTIDE SEQUENCE [LARGE SCALE GENOMIC DNA]</scope>
    <source>
        <strain evidence="3 4">N24</strain>
    </source>
</reference>
<feature type="region of interest" description="Disordered" evidence="1">
    <location>
        <begin position="200"/>
        <end position="224"/>
    </location>
</feature>
<dbReference type="KEGG" id="csur:N24_1886"/>